<dbReference type="AlphaFoldDB" id="D2VGI8"/>
<feature type="region of interest" description="Disordered" evidence="2">
    <location>
        <begin position="171"/>
        <end position="218"/>
    </location>
</feature>
<feature type="coiled-coil region" evidence="1">
    <location>
        <begin position="111"/>
        <end position="145"/>
    </location>
</feature>
<dbReference type="VEuPathDB" id="AmoebaDB:NAEGRDRAFT_67994"/>
<dbReference type="InParanoid" id="D2VGI8"/>
<dbReference type="RefSeq" id="XP_002676715.1">
    <property type="nucleotide sequence ID" value="XM_002676669.1"/>
</dbReference>
<dbReference type="KEGG" id="ngr:NAEGRDRAFT_67994"/>
<gene>
    <name evidence="3" type="ORF">NAEGRDRAFT_67994</name>
</gene>
<feature type="compositionally biased region" description="Polar residues" evidence="2">
    <location>
        <begin position="181"/>
        <end position="197"/>
    </location>
</feature>
<reference evidence="3 4" key="1">
    <citation type="journal article" date="2010" name="Cell">
        <title>The genome of Naegleria gruberi illuminates early eukaryotic versatility.</title>
        <authorList>
            <person name="Fritz-Laylin L.K."/>
            <person name="Prochnik S.E."/>
            <person name="Ginger M.L."/>
            <person name="Dacks J.B."/>
            <person name="Carpenter M.L."/>
            <person name="Field M.C."/>
            <person name="Kuo A."/>
            <person name="Paredez A."/>
            <person name="Chapman J."/>
            <person name="Pham J."/>
            <person name="Shu S."/>
            <person name="Neupane R."/>
            <person name="Cipriano M."/>
            <person name="Mancuso J."/>
            <person name="Tu H."/>
            <person name="Salamov A."/>
            <person name="Lindquist E."/>
            <person name="Shapiro H."/>
            <person name="Lucas S."/>
            <person name="Grigoriev I.V."/>
            <person name="Cande W.Z."/>
            <person name="Fulton C."/>
            <person name="Rokhsar D.S."/>
            <person name="Dawson S.C."/>
        </authorList>
    </citation>
    <scope>NUCLEOTIDE SEQUENCE [LARGE SCALE GENOMIC DNA]</scope>
    <source>
        <strain evidence="3 4">NEG-M</strain>
    </source>
</reference>
<sequence>MSFFLKLFGGSSNSVEKDLKKKRRMLELTENQMQVQEETYETLTETINTMKKHLESIKLREQEMILLHVQTEQELKEDYELYLAKQVKDEDYERKYEYSRKFLEETIIEKKRVIKLKMDEYIERIESLEKKAEDILKTKKLTQESNIKLAEDISNLEEARRKEFHASDDYNHLHDDDLEAGSSSTHVPLTTNTSEIQPHQEPLDHKGDLWTRQEEDLT</sequence>
<dbReference type="EMBL" id="GG738870">
    <property type="protein sequence ID" value="EFC43971.1"/>
    <property type="molecule type" value="Genomic_DNA"/>
</dbReference>
<dbReference type="Proteomes" id="UP000006671">
    <property type="component" value="Unassembled WGS sequence"/>
</dbReference>
<evidence type="ECO:0000313" key="4">
    <source>
        <dbReference type="Proteomes" id="UP000006671"/>
    </source>
</evidence>
<evidence type="ECO:0000256" key="1">
    <source>
        <dbReference type="SAM" id="Coils"/>
    </source>
</evidence>
<feature type="coiled-coil region" evidence="1">
    <location>
        <begin position="12"/>
        <end position="46"/>
    </location>
</feature>
<dbReference type="OrthoDB" id="10355272at2759"/>
<name>D2VGI8_NAEGR</name>
<protein>
    <submittedName>
        <fullName evidence="3">Predicted protein</fullName>
    </submittedName>
</protein>
<feature type="compositionally biased region" description="Basic and acidic residues" evidence="2">
    <location>
        <begin position="201"/>
        <end position="218"/>
    </location>
</feature>
<dbReference type="GeneID" id="8847994"/>
<proteinExistence type="predicted"/>
<keyword evidence="4" id="KW-1185">Reference proteome</keyword>
<dbReference type="OMA" id="YERKYEY"/>
<evidence type="ECO:0000313" key="3">
    <source>
        <dbReference type="EMBL" id="EFC43971.1"/>
    </source>
</evidence>
<evidence type="ECO:0000256" key="2">
    <source>
        <dbReference type="SAM" id="MobiDB-lite"/>
    </source>
</evidence>
<keyword evidence="1" id="KW-0175">Coiled coil</keyword>
<accession>D2VGI8</accession>
<organism evidence="4">
    <name type="scientific">Naegleria gruberi</name>
    <name type="common">Amoeba</name>
    <dbReference type="NCBI Taxonomy" id="5762"/>
    <lineage>
        <taxon>Eukaryota</taxon>
        <taxon>Discoba</taxon>
        <taxon>Heterolobosea</taxon>
        <taxon>Tetramitia</taxon>
        <taxon>Eutetramitia</taxon>
        <taxon>Vahlkampfiidae</taxon>
        <taxon>Naegleria</taxon>
    </lineage>
</organism>